<keyword evidence="4 11" id="KW-0963">Cytoplasm</keyword>
<sequence length="327" mass="36166">MSDPTLPATPTTPTTPAERRQVAMAQPPLADADALLIESFLEAIWAENGLAKPTLASYRRDLQGFARWHNGRAGGLGGTDPAALYDYLQWRSRQRYSPRSTARLLSSLRAFHAWQVRRGARRDDPTALLEPPRLPRLLPKALSESQVEALLAAPDDSTDLGLRDRAMLELMYACGLRASELTDLSMGAVNLRQGVLRVTGKGNRDRLVPLGDEARHWVERYLAEARPRLAGGAVRDAVFIDGSAEALSRQQLWQLVKRYATGAGIDPQKISPHGLRHSFATHLLNHGADLRTLQMLLGHSSLSTTQIYTLVAREKLKQLHANHHPRG</sequence>
<feature type="active site" evidence="11">
    <location>
        <position position="177"/>
    </location>
</feature>
<evidence type="ECO:0000256" key="4">
    <source>
        <dbReference type="ARBA" id="ARBA00022490"/>
    </source>
</evidence>
<dbReference type="SUPFAM" id="SSF47823">
    <property type="entry name" value="lambda integrase-like, N-terminal domain"/>
    <property type="match status" value="1"/>
</dbReference>
<feature type="active site" evidence="11">
    <location>
        <position position="276"/>
    </location>
</feature>
<dbReference type="NCBIfam" id="NF001399">
    <property type="entry name" value="PRK00283.1"/>
    <property type="match status" value="1"/>
</dbReference>
<dbReference type="InterPro" id="IPR044068">
    <property type="entry name" value="CB"/>
</dbReference>
<dbReference type="InterPro" id="IPR050090">
    <property type="entry name" value="Tyrosine_recombinase_XerCD"/>
</dbReference>
<keyword evidence="6 11" id="KW-0159">Chromosome partition</keyword>
<dbReference type="RefSeq" id="WP_193985835.1">
    <property type="nucleotide sequence ID" value="NZ_CP063656.1"/>
</dbReference>
<comment type="function">
    <text evidence="11">Site-specific tyrosine recombinase, which acts by catalyzing the cutting and rejoining of the recombining DNA molecules. The XerC-XerD complex is essential to convert dimers of the bacterial chromosome into monomers to permit their segregation at cell division. It also contributes to the segregational stability of plasmids.</text>
</comment>
<comment type="subcellular location">
    <subcellularLocation>
        <location evidence="1 11">Cytoplasm</location>
    </subcellularLocation>
</comment>
<evidence type="ECO:0000259" key="13">
    <source>
        <dbReference type="PROSITE" id="PS51898"/>
    </source>
</evidence>
<evidence type="ECO:0000256" key="7">
    <source>
        <dbReference type="ARBA" id="ARBA00022908"/>
    </source>
</evidence>
<dbReference type="KEGG" id="lcic:INQ41_02100"/>
<dbReference type="GO" id="GO:0007059">
    <property type="term" value="P:chromosome segregation"/>
    <property type="evidence" value="ECO:0007669"/>
    <property type="project" value="UniProtKB-UniRule"/>
</dbReference>
<dbReference type="InterPro" id="IPR011932">
    <property type="entry name" value="Recomb_XerD"/>
</dbReference>
<comment type="subunit">
    <text evidence="11">Forms a cyclic heterotetrameric complex composed of two molecules of XerC and two molecules of XerD.</text>
</comment>
<gene>
    <name evidence="11 15" type="primary">xerD</name>
    <name evidence="15" type="ORF">INQ41_02100</name>
</gene>
<organism evidence="15 16">
    <name type="scientific">Novilysobacter ciconiae</name>
    <dbReference type="NCBI Taxonomy" id="2781022"/>
    <lineage>
        <taxon>Bacteria</taxon>
        <taxon>Pseudomonadati</taxon>
        <taxon>Pseudomonadota</taxon>
        <taxon>Gammaproteobacteria</taxon>
        <taxon>Lysobacterales</taxon>
        <taxon>Lysobacteraceae</taxon>
        <taxon>Novilysobacter</taxon>
    </lineage>
</organism>
<dbReference type="InterPro" id="IPR004107">
    <property type="entry name" value="Integrase_SAM-like_N"/>
</dbReference>
<evidence type="ECO:0000256" key="10">
    <source>
        <dbReference type="ARBA" id="ARBA00023306"/>
    </source>
</evidence>
<feature type="active site" evidence="11">
    <location>
        <position position="273"/>
    </location>
</feature>
<dbReference type="AlphaFoldDB" id="A0A7S6UGI2"/>
<evidence type="ECO:0000256" key="8">
    <source>
        <dbReference type="ARBA" id="ARBA00023125"/>
    </source>
</evidence>
<evidence type="ECO:0000256" key="9">
    <source>
        <dbReference type="ARBA" id="ARBA00023172"/>
    </source>
</evidence>
<feature type="active site" evidence="11">
    <location>
        <position position="201"/>
    </location>
</feature>
<feature type="domain" description="Core-binding (CB)" evidence="14">
    <location>
        <begin position="31"/>
        <end position="116"/>
    </location>
</feature>
<dbReference type="SUPFAM" id="SSF56349">
    <property type="entry name" value="DNA breaking-rejoining enzymes"/>
    <property type="match status" value="1"/>
</dbReference>
<dbReference type="PANTHER" id="PTHR30349:SF90">
    <property type="entry name" value="TYROSINE RECOMBINASE XERD"/>
    <property type="match status" value="1"/>
</dbReference>
<keyword evidence="9 11" id="KW-0233">DNA recombination</keyword>
<dbReference type="Pfam" id="PF02899">
    <property type="entry name" value="Phage_int_SAM_1"/>
    <property type="match status" value="1"/>
</dbReference>
<evidence type="ECO:0000256" key="6">
    <source>
        <dbReference type="ARBA" id="ARBA00022829"/>
    </source>
</evidence>
<evidence type="ECO:0000313" key="15">
    <source>
        <dbReference type="EMBL" id="QOW19885.1"/>
    </source>
</evidence>
<keyword evidence="10 11" id="KW-0131">Cell cycle</keyword>
<dbReference type="GO" id="GO:0006313">
    <property type="term" value="P:DNA transposition"/>
    <property type="evidence" value="ECO:0007669"/>
    <property type="project" value="UniProtKB-UniRule"/>
</dbReference>
<feature type="compositionally biased region" description="Low complexity" evidence="12">
    <location>
        <begin position="1"/>
        <end position="16"/>
    </location>
</feature>
<dbReference type="NCBIfam" id="TIGR02225">
    <property type="entry name" value="recomb_XerD"/>
    <property type="match status" value="1"/>
</dbReference>
<evidence type="ECO:0000256" key="1">
    <source>
        <dbReference type="ARBA" id="ARBA00004496"/>
    </source>
</evidence>
<keyword evidence="16" id="KW-1185">Reference proteome</keyword>
<dbReference type="InterPro" id="IPR011010">
    <property type="entry name" value="DNA_brk_join_enz"/>
</dbReference>
<feature type="active site" evidence="11">
    <location>
        <position position="299"/>
    </location>
</feature>
<dbReference type="InterPro" id="IPR010998">
    <property type="entry name" value="Integrase_recombinase_N"/>
</dbReference>
<dbReference type="GO" id="GO:0003677">
    <property type="term" value="F:DNA binding"/>
    <property type="evidence" value="ECO:0007669"/>
    <property type="project" value="UniProtKB-UniRule"/>
</dbReference>
<dbReference type="PROSITE" id="PS51898">
    <property type="entry name" value="TYR_RECOMBINASE"/>
    <property type="match status" value="1"/>
</dbReference>
<dbReference type="PROSITE" id="PS51900">
    <property type="entry name" value="CB"/>
    <property type="match status" value="1"/>
</dbReference>
<evidence type="ECO:0000256" key="12">
    <source>
        <dbReference type="SAM" id="MobiDB-lite"/>
    </source>
</evidence>
<feature type="active site" description="O-(3'-phospho-DNA)-tyrosine intermediate" evidence="11">
    <location>
        <position position="308"/>
    </location>
</feature>
<feature type="domain" description="Tyr recombinase" evidence="13">
    <location>
        <begin position="137"/>
        <end position="321"/>
    </location>
</feature>
<comment type="similarity">
    <text evidence="2 11">Belongs to the 'phage' integrase family. XerD subfamily.</text>
</comment>
<dbReference type="GO" id="GO:0051301">
    <property type="term" value="P:cell division"/>
    <property type="evidence" value="ECO:0007669"/>
    <property type="project" value="UniProtKB-KW"/>
</dbReference>
<dbReference type="Pfam" id="PF00589">
    <property type="entry name" value="Phage_integrase"/>
    <property type="match status" value="1"/>
</dbReference>
<dbReference type="Proteomes" id="UP000594059">
    <property type="component" value="Chromosome"/>
</dbReference>
<reference evidence="15 16" key="1">
    <citation type="submission" date="2020-10" db="EMBL/GenBank/DDBJ databases">
        <title>complete genome sequencing of Lysobacter sp. H21R20.</title>
        <authorList>
            <person name="Bae J.-W."/>
            <person name="Lee S.-Y."/>
        </authorList>
    </citation>
    <scope>NUCLEOTIDE SEQUENCE [LARGE SCALE GENOMIC DNA]</scope>
    <source>
        <strain evidence="15 16">H21R20</strain>
    </source>
</reference>
<evidence type="ECO:0000313" key="16">
    <source>
        <dbReference type="Proteomes" id="UP000594059"/>
    </source>
</evidence>
<name>A0A7S6UGI2_9GAMM</name>
<feature type="region of interest" description="Disordered" evidence="12">
    <location>
        <begin position="1"/>
        <end position="20"/>
    </location>
</feature>
<dbReference type="Gene3D" id="1.10.443.10">
    <property type="entry name" value="Intergrase catalytic core"/>
    <property type="match status" value="1"/>
</dbReference>
<accession>A0A7S6UGI2</accession>
<dbReference type="InterPro" id="IPR023009">
    <property type="entry name" value="Tyrosine_recombinase_XerC/XerD"/>
</dbReference>
<dbReference type="CDD" id="cd00798">
    <property type="entry name" value="INT_XerDC_C"/>
    <property type="match status" value="1"/>
</dbReference>
<dbReference type="HAMAP" id="MF_01807">
    <property type="entry name" value="Recomb_XerD"/>
    <property type="match status" value="1"/>
</dbReference>
<evidence type="ECO:0000256" key="3">
    <source>
        <dbReference type="ARBA" id="ARBA00015810"/>
    </source>
</evidence>
<keyword evidence="5 11" id="KW-0132">Cell division</keyword>
<dbReference type="GO" id="GO:0009037">
    <property type="term" value="F:tyrosine-based site-specific recombinase activity"/>
    <property type="evidence" value="ECO:0007669"/>
    <property type="project" value="UniProtKB-UniRule"/>
</dbReference>
<keyword evidence="7 11" id="KW-0229">DNA integration</keyword>
<dbReference type="PANTHER" id="PTHR30349">
    <property type="entry name" value="PHAGE INTEGRASE-RELATED"/>
    <property type="match status" value="1"/>
</dbReference>
<protein>
    <recommendedName>
        <fullName evidence="3 11">Tyrosine recombinase XerD</fullName>
    </recommendedName>
</protein>
<evidence type="ECO:0000256" key="11">
    <source>
        <dbReference type="HAMAP-Rule" id="MF_01807"/>
    </source>
</evidence>
<dbReference type="InterPro" id="IPR013762">
    <property type="entry name" value="Integrase-like_cat_sf"/>
</dbReference>
<dbReference type="InterPro" id="IPR002104">
    <property type="entry name" value="Integrase_catalytic"/>
</dbReference>
<proteinExistence type="inferred from homology"/>
<dbReference type="GO" id="GO:0005737">
    <property type="term" value="C:cytoplasm"/>
    <property type="evidence" value="ECO:0007669"/>
    <property type="project" value="UniProtKB-SubCell"/>
</dbReference>
<dbReference type="Gene3D" id="1.10.150.130">
    <property type="match status" value="1"/>
</dbReference>
<evidence type="ECO:0000256" key="2">
    <source>
        <dbReference type="ARBA" id="ARBA00010450"/>
    </source>
</evidence>
<dbReference type="EMBL" id="CP063656">
    <property type="protein sequence ID" value="QOW19885.1"/>
    <property type="molecule type" value="Genomic_DNA"/>
</dbReference>
<dbReference type="HAMAP" id="MF_01808">
    <property type="entry name" value="Recomb_XerC_XerD"/>
    <property type="match status" value="1"/>
</dbReference>
<keyword evidence="8 11" id="KW-0238">DNA-binding</keyword>
<evidence type="ECO:0000256" key="5">
    <source>
        <dbReference type="ARBA" id="ARBA00022618"/>
    </source>
</evidence>
<evidence type="ECO:0000259" key="14">
    <source>
        <dbReference type="PROSITE" id="PS51900"/>
    </source>
</evidence>